<evidence type="ECO:0000313" key="3">
    <source>
        <dbReference type="Proteomes" id="UP001611075"/>
    </source>
</evidence>
<reference evidence="2 3" key="1">
    <citation type="submission" date="2024-10" db="EMBL/GenBank/DDBJ databases">
        <title>The Natural Products Discovery Center: Release of the First 8490 Sequenced Strains for Exploring Actinobacteria Biosynthetic Diversity.</title>
        <authorList>
            <person name="Kalkreuter E."/>
            <person name="Kautsar S.A."/>
            <person name="Yang D."/>
            <person name="Bader C.D."/>
            <person name="Teijaro C.N."/>
            <person name="Fluegel L."/>
            <person name="Davis C.M."/>
            <person name="Simpson J.R."/>
            <person name="Lauterbach L."/>
            <person name="Steele A.D."/>
            <person name="Gui C."/>
            <person name="Meng S."/>
            <person name="Li G."/>
            <person name="Viehrig K."/>
            <person name="Ye F."/>
            <person name="Su P."/>
            <person name="Kiefer A.F."/>
            <person name="Nichols A."/>
            <person name="Cepeda A.J."/>
            <person name="Yan W."/>
            <person name="Fan B."/>
            <person name="Jiang Y."/>
            <person name="Adhikari A."/>
            <person name="Zheng C.-J."/>
            <person name="Schuster L."/>
            <person name="Cowan T.M."/>
            <person name="Smanski M.J."/>
            <person name="Chevrette M.G."/>
            <person name="De Carvalho L.P.S."/>
            <person name="Shen B."/>
        </authorList>
    </citation>
    <scope>NUCLEOTIDE SEQUENCE [LARGE SCALE GENOMIC DNA]</scope>
    <source>
        <strain evidence="2 3">NPDC021253</strain>
    </source>
</reference>
<protein>
    <submittedName>
        <fullName evidence="2">Glycosyltransferase</fullName>
    </submittedName>
</protein>
<dbReference type="PANTHER" id="PTHR48050">
    <property type="entry name" value="STEROL 3-BETA-GLUCOSYLTRANSFERASE"/>
    <property type="match status" value="1"/>
</dbReference>
<sequence length="398" mass="41898">MKIVFSSLSGYGHAYPLLPLALAAQKVGHDVIYATGERFHPLLLGLGFRTVPAGMPIREAFGTVLAEADGKTGEVTWQEWLEPAVRVFSELIPRRFAADLLPVLRAERPDLVVYQAGNPGAGLAAHSLGIPAVCHSHARAEAVDRGDRSQQRGMELLRTVAAEIGVELPEGQHLLGDRYLDIYPPTLQETSFLNHPERVALRPVPFSESGELPEIVLAERKRPLVYLTLGTVVGTAPALRAAMDGLSALDVEVLVAAGPNISVAEFGVLPGNVHLERWVPQAELLPLVDLAVHHGGSGATLGAAGAGVPQLFLPVGFDGFLNAGAVSAAGAGRRLLPEGAERGEDLRRADVVSAAAVTEAAGGLLTDSDARQAAKAIAEEIATMPSPTEVAARLPEFC</sequence>
<organism evidence="2 3">
    <name type="scientific">Micromonospora rubida</name>
    <dbReference type="NCBI Taxonomy" id="2697657"/>
    <lineage>
        <taxon>Bacteria</taxon>
        <taxon>Bacillati</taxon>
        <taxon>Actinomycetota</taxon>
        <taxon>Actinomycetes</taxon>
        <taxon>Micromonosporales</taxon>
        <taxon>Micromonosporaceae</taxon>
        <taxon>Micromonospora</taxon>
    </lineage>
</organism>
<dbReference type="InterPro" id="IPR002213">
    <property type="entry name" value="UDP_glucos_trans"/>
</dbReference>
<evidence type="ECO:0000259" key="1">
    <source>
        <dbReference type="Pfam" id="PF06722"/>
    </source>
</evidence>
<dbReference type="EMBL" id="JBIRPU010000007">
    <property type="protein sequence ID" value="MFI0793572.1"/>
    <property type="molecule type" value="Genomic_DNA"/>
</dbReference>
<dbReference type="Proteomes" id="UP001611075">
    <property type="component" value="Unassembled WGS sequence"/>
</dbReference>
<accession>A0ABW7SLJ8</accession>
<name>A0ABW7SLJ8_9ACTN</name>
<dbReference type="CDD" id="cd03784">
    <property type="entry name" value="GT1_Gtf-like"/>
    <property type="match status" value="1"/>
</dbReference>
<dbReference type="Pfam" id="PF06722">
    <property type="entry name" value="EryCIII-like_C"/>
    <property type="match status" value="1"/>
</dbReference>
<evidence type="ECO:0000313" key="2">
    <source>
        <dbReference type="EMBL" id="MFI0793572.1"/>
    </source>
</evidence>
<comment type="caution">
    <text evidence="2">The sequence shown here is derived from an EMBL/GenBank/DDBJ whole genome shotgun (WGS) entry which is preliminary data.</text>
</comment>
<proteinExistence type="predicted"/>
<dbReference type="SUPFAM" id="SSF53756">
    <property type="entry name" value="UDP-Glycosyltransferase/glycogen phosphorylase"/>
    <property type="match status" value="1"/>
</dbReference>
<dbReference type="RefSeq" id="WP_396679131.1">
    <property type="nucleotide sequence ID" value="NZ_JBIRPU010000007.1"/>
</dbReference>
<keyword evidence="3" id="KW-1185">Reference proteome</keyword>
<dbReference type="InterPro" id="IPR050426">
    <property type="entry name" value="Glycosyltransferase_28"/>
</dbReference>
<dbReference type="PANTHER" id="PTHR48050:SF13">
    <property type="entry name" value="STEROL 3-BETA-GLUCOSYLTRANSFERASE UGT80A2"/>
    <property type="match status" value="1"/>
</dbReference>
<gene>
    <name evidence="2" type="ORF">ACH4OY_12905</name>
</gene>
<feature type="domain" description="Erythromycin biosynthesis protein CIII-like C-terminal" evidence="1">
    <location>
        <begin position="242"/>
        <end position="395"/>
    </location>
</feature>
<dbReference type="InterPro" id="IPR010610">
    <property type="entry name" value="EryCIII-like_C"/>
</dbReference>
<dbReference type="Gene3D" id="3.40.50.2000">
    <property type="entry name" value="Glycogen Phosphorylase B"/>
    <property type="match status" value="2"/>
</dbReference>